<dbReference type="PATRIC" id="fig|1379870.5.peg.1985"/>
<dbReference type="EMBL" id="CP010429">
    <property type="protein sequence ID" value="AKD55040.1"/>
    <property type="molecule type" value="Genomic_DNA"/>
</dbReference>
<dbReference type="Proteomes" id="UP000033054">
    <property type="component" value="Chromosome"/>
</dbReference>
<keyword evidence="1" id="KW-0732">Signal</keyword>
<dbReference type="InterPro" id="IPR039448">
    <property type="entry name" value="Beta_helix"/>
</dbReference>
<dbReference type="HOGENOM" id="CLU_347769_0_0_10"/>
<dbReference type="STRING" id="1379870.SD10_09115"/>
<dbReference type="InterPro" id="IPR011050">
    <property type="entry name" value="Pectin_lyase_fold/virulence"/>
</dbReference>
<dbReference type="InterPro" id="IPR006626">
    <property type="entry name" value="PbH1"/>
</dbReference>
<reference evidence="3 4" key="1">
    <citation type="journal article" date="2014" name="Curr. Microbiol.">
        <title>Spirosoma radiotolerans sp. nov., a gamma-radiation-resistant bacterium isolated from gamma ray-irradiated soil.</title>
        <authorList>
            <person name="Lee J.J."/>
            <person name="Srinivasan S."/>
            <person name="Lim S."/>
            <person name="Joe M."/>
            <person name="Im S."/>
            <person name="Bae S.I."/>
            <person name="Park K.R."/>
            <person name="Han J.H."/>
            <person name="Park S.H."/>
            <person name="Joo B.M."/>
            <person name="Park S.J."/>
            <person name="Kim M.K."/>
        </authorList>
    </citation>
    <scope>NUCLEOTIDE SEQUENCE [LARGE SCALE GENOMIC DNA]</scope>
    <source>
        <strain evidence="3 4">DG5A</strain>
    </source>
</reference>
<dbReference type="SMART" id="SM00710">
    <property type="entry name" value="PbH1"/>
    <property type="match status" value="6"/>
</dbReference>
<dbReference type="SUPFAM" id="SSF51126">
    <property type="entry name" value="Pectin lyase-like"/>
    <property type="match status" value="2"/>
</dbReference>
<dbReference type="AlphaFoldDB" id="A0A0E3ZVH2"/>
<protein>
    <recommendedName>
        <fullName evidence="2">Right handed beta helix domain-containing protein</fullName>
    </recommendedName>
</protein>
<gene>
    <name evidence="3" type="ORF">SD10_09115</name>
</gene>
<keyword evidence="4" id="KW-1185">Reference proteome</keyword>
<feature type="domain" description="Right handed beta helix" evidence="2">
    <location>
        <begin position="583"/>
        <end position="754"/>
    </location>
</feature>
<dbReference type="PROSITE" id="PS51257">
    <property type="entry name" value="PROKAR_LIPOPROTEIN"/>
    <property type="match status" value="1"/>
</dbReference>
<evidence type="ECO:0000259" key="2">
    <source>
        <dbReference type="Pfam" id="PF13229"/>
    </source>
</evidence>
<dbReference type="Pfam" id="PF13229">
    <property type="entry name" value="Beta_helix"/>
    <property type="match status" value="1"/>
</dbReference>
<accession>A0A0E3ZVH2</accession>
<evidence type="ECO:0000313" key="4">
    <source>
        <dbReference type="Proteomes" id="UP000033054"/>
    </source>
</evidence>
<sequence length="811" mass="87194">MYKMRKILFSMLAGLSCLTSFAQTTTKIGTVYESIRPVFPGNPDEFAVTLDPSDSAKAVTVQTYYVTGGQAATPYQPTVTRSGRIITVRFPNVSLIPAQARIKLKIDNAYKQVWRYDVSESNTVKTAPDNMTIVNAVVAGTDSFTGLKGVPSYLSADTISKKANRIELASKFNINDTTGKWVGKNVYNFDKSTTSSALAARVVHVADINALNNTPGNASTSVVVRDKIRGGTFVYAASGTVDNGITFSEPGGGVWVRLFDNKIQAAWYVLNGNGVTYDNISIQKAIDAQSARGGGSVELPNGTFLLNAALLPRSKVELTGQGDGTVLLQNSNAGVINAQGTVSPTSYSMVIQPLRSQQFIRTTVTSPFVAGDWIRVRSEDIWLSNSDGNKQAFIVRVARVNGDSTILMNPLPENYTLATAKVEKVIPISNFTLSNLKLKNIPNTRLVALTTWNFCSELRIVNVSAEGSDEAGFDIQNTWESEIDRVRCTDFIDDPNNGRYGYGIGFSGACYNVITTNCTFRNVRHATTTLGSSGVYGVPRNMTFSNCHSSESSLTHFDSHQLGEEILYIGCTATGGKSKVSFGFQIRNRQASLVGCTAYNTTGAGFYIINGSINKYTTMTGCVASQVRYGPGFIITNGANVNIVGGRASECDYQGILISGVNSPSSVHIQGMAITDNNRILGTSDGIYIDASTGGVTVDNCIIGRVASFTTWNHRYGVNVNNSSSVTISNNKFKANGTASYSISGTASRAYKNKFDDVTDVNYLKELEIVSGTGAPAIVPGFFGQRFIDTVNKKVYEAAGTSSSADWIPLN</sequence>
<feature type="signal peptide" evidence="1">
    <location>
        <begin position="1"/>
        <end position="22"/>
    </location>
</feature>
<dbReference type="InterPro" id="IPR012334">
    <property type="entry name" value="Pectin_lyas_fold"/>
</dbReference>
<dbReference type="Gene3D" id="2.160.20.10">
    <property type="entry name" value="Single-stranded right-handed beta-helix, Pectin lyase-like"/>
    <property type="match status" value="2"/>
</dbReference>
<proteinExistence type="predicted"/>
<name>A0A0E3ZVH2_9BACT</name>
<feature type="chain" id="PRO_5002416861" description="Right handed beta helix domain-containing protein" evidence="1">
    <location>
        <begin position="23"/>
        <end position="811"/>
    </location>
</feature>
<dbReference type="KEGG" id="srd:SD10_09115"/>
<evidence type="ECO:0000313" key="3">
    <source>
        <dbReference type="EMBL" id="AKD55040.1"/>
    </source>
</evidence>
<organism evidence="3 4">
    <name type="scientific">Spirosoma radiotolerans</name>
    <dbReference type="NCBI Taxonomy" id="1379870"/>
    <lineage>
        <taxon>Bacteria</taxon>
        <taxon>Pseudomonadati</taxon>
        <taxon>Bacteroidota</taxon>
        <taxon>Cytophagia</taxon>
        <taxon>Cytophagales</taxon>
        <taxon>Cytophagaceae</taxon>
        <taxon>Spirosoma</taxon>
    </lineage>
</organism>
<evidence type="ECO:0000256" key="1">
    <source>
        <dbReference type="SAM" id="SignalP"/>
    </source>
</evidence>